<proteinExistence type="predicted"/>
<feature type="compositionally biased region" description="Polar residues" evidence="1">
    <location>
        <begin position="161"/>
        <end position="189"/>
    </location>
</feature>
<gene>
    <name evidence="2" type="ORF">MAR_014864</name>
</gene>
<feature type="region of interest" description="Disordered" evidence="1">
    <location>
        <begin position="324"/>
        <end position="344"/>
    </location>
</feature>
<dbReference type="Gene3D" id="1.10.533.10">
    <property type="entry name" value="Death Domain, Fas"/>
    <property type="match status" value="1"/>
</dbReference>
<reference evidence="2" key="1">
    <citation type="submission" date="2022-11" db="EMBL/GenBank/DDBJ databases">
        <title>Centuries of genome instability and evolution in soft-shell clam transmissible cancer (bioRxiv).</title>
        <authorList>
            <person name="Hart S.F.M."/>
            <person name="Yonemitsu M.A."/>
            <person name="Giersch R.M."/>
            <person name="Beal B.F."/>
            <person name="Arriagada G."/>
            <person name="Davis B.W."/>
            <person name="Ostrander E.A."/>
            <person name="Goff S.P."/>
            <person name="Metzger M.J."/>
        </authorList>
    </citation>
    <scope>NUCLEOTIDE SEQUENCE</scope>
    <source>
        <strain evidence="2">MELC-2E11</strain>
        <tissue evidence="2">Siphon/mantle</tissue>
    </source>
</reference>
<feature type="compositionally biased region" description="Basic and acidic residues" evidence="1">
    <location>
        <begin position="219"/>
        <end position="229"/>
    </location>
</feature>
<evidence type="ECO:0000313" key="2">
    <source>
        <dbReference type="EMBL" id="WAR20890.1"/>
    </source>
</evidence>
<dbReference type="InterPro" id="IPR011029">
    <property type="entry name" value="DEATH-like_dom_sf"/>
</dbReference>
<dbReference type="Proteomes" id="UP001164746">
    <property type="component" value="Chromosome 12"/>
</dbReference>
<feature type="region of interest" description="Disordered" evidence="1">
    <location>
        <begin position="161"/>
        <end position="229"/>
    </location>
</feature>
<feature type="compositionally biased region" description="Basic and acidic residues" evidence="1">
    <location>
        <begin position="334"/>
        <end position="344"/>
    </location>
</feature>
<evidence type="ECO:0000256" key="1">
    <source>
        <dbReference type="SAM" id="MobiDB-lite"/>
    </source>
</evidence>
<feature type="non-terminal residue" evidence="2">
    <location>
        <position position="1"/>
    </location>
</feature>
<evidence type="ECO:0000313" key="3">
    <source>
        <dbReference type="Proteomes" id="UP001164746"/>
    </source>
</evidence>
<keyword evidence="3" id="KW-1185">Reference proteome</keyword>
<name>A0ABY7FFF1_MYAAR</name>
<accession>A0ABY7FFF1</accession>
<protein>
    <submittedName>
        <fullName evidence="2">Uncharacterized protein</fullName>
    </submittedName>
</protein>
<organism evidence="2 3">
    <name type="scientific">Mya arenaria</name>
    <name type="common">Soft-shell clam</name>
    <dbReference type="NCBI Taxonomy" id="6604"/>
    <lineage>
        <taxon>Eukaryota</taxon>
        <taxon>Metazoa</taxon>
        <taxon>Spiralia</taxon>
        <taxon>Lophotrochozoa</taxon>
        <taxon>Mollusca</taxon>
        <taxon>Bivalvia</taxon>
        <taxon>Autobranchia</taxon>
        <taxon>Heteroconchia</taxon>
        <taxon>Euheterodonta</taxon>
        <taxon>Imparidentia</taxon>
        <taxon>Neoheterodontei</taxon>
        <taxon>Myida</taxon>
        <taxon>Myoidea</taxon>
        <taxon>Myidae</taxon>
        <taxon>Mya</taxon>
    </lineage>
</organism>
<sequence length="376" mass="41930">MNKEEEDAFLKILLEFSDTVDPMTLLLDLPCLSRSARKNVVNSQTGAWCGSSEKAALRLHGALAKRPEGFREIVLALRRHNHDELADKLDPRHQIQEKDTTLCLEVRHLSDMPTGAGVNMCKTTKTVVAARQMTEPNIGSPGYVGGPRLSLSEQFQQPKPVISGQTTTNLPAPTWSMSQRPTWCSTNEKSSIHDSYGEPVQDVDIANNFGEDSDSDNNNDNKENNKEAHVAKKCTENTSEFKMVIVETELNLPKSPADELLLKRNELRNRVFEEKIANDNNIEHMHSELFPSTSTTGIGSSCLSSVGKIDVKISNEETLRQFEVNEGASNNNSAKEKGNTKTETRGKYSCENYIDHSLEDKHIHVPEHVESDTELD</sequence>
<dbReference type="EMBL" id="CP111023">
    <property type="protein sequence ID" value="WAR20890.1"/>
    <property type="molecule type" value="Genomic_DNA"/>
</dbReference>